<sequence>MTETIRNYRDRGIVLYTNRKMLTEQLIGVLKRSGVEFGVRAAEFAEYTDLGQAVQISSVPTENSRVYRRGEWTLHDAGLVIWDEAHMQANGAAEKVFRDHQSQGAINLGVTATPLGINHLYHHIVQAGTNSELRKCGAHVPCYTTSTSELDVSKVKQTKTGEYSVGDIVKNVWTPQIVGHVIPTLRKLNPDLRPMLGWAPGVAQAVWMAEQMTNHGIRSAALDGNDIWIDGKTYKSDREARATLLELSEAGEVKCIWNRFVLREAIDMPWIYHGILATPIGSYKSYLQTVGRILRSHPSMDHCILQDHGGNWWRHGSPNADINWENWWRFDERQITAERQERMREKKDPEPINCPECGLIRASGKVCPKCGTEATKKSRKILQANGKLKTVEGDVFKPRKVKQTPNTERLWKQTYHRCKKAGQTFRQAMGLFYRENYYYPPKTLPLMPTSPMDWYCPIKSAEVACEFLAKGRSVMIEGRLQMDSWEDKSTGQKRSKLKEGGMSDEERLAELAEKAKSLVQESRELANAAKAALDEWAVAACPFKEGRVTVSEDCLLGKMGVGTRKQEQRRERGMSEKVRLHGGPFVPGEVYRTRGGEEMVFVGEMPKWVAVNVEDRLVFTGRSGSLSRYYENGEYDTGCPGIYDIVVPVEEEPPVNIDLPVSIPPDVKCVKVNGVEFRRVAESD</sequence>
<accession>A0ABP0Q373</accession>
<comment type="caution">
    <text evidence="4">The sequence shown here is derived from an EMBL/GenBank/DDBJ whole genome shotgun (WGS) entry which is preliminary data.</text>
</comment>
<dbReference type="PANTHER" id="PTHR47396">
    <property type="entry name" value="TYPE I RESTRICTION ENZYME ECOKI R PROTEIN"/>
    <property type="match status" value="1"/>
</dbReference>
<organism evidence="4 6">
    <name type="scientific">Durusdinium trenchii</name>
    <dbReference type="NCBI Taxonomy" id="1381693"/>
    <lineage>
        <taxon>Eukaryota</taxon>
        <taxon>Sar</taxon>
        <taxon>Alveolata</taxon>
        <taxon>Dinophyceae</taxon>
        <taxon>Suessiales</taxon>
        <taxon>Symbiodiniaceae</taxon>
        <taxon>Durusdinium</taxon>
    </lineage>
</organism>
<evidence type="ECO:0000313" key="4">
    <source>
        <dbReference type="EMBL" id="CAK9082486.1"/>
    </source>
</evidence>
<protein>
    <submittedName>
        <fullName evidence="4">51.5 kDa protein</fullName>
    </submittedName>
</protein>
<dbReference type="InterPro" id="IPR000424">
    <property type="entry name" value="Primosome_PriB/ssb"/>
</dbReference>
<dbReference type="SUPFAM" id="SSF50249">
    <property type="entry name" value="Nucleic acid-binding proteins"/>
    <property type="match status" value="1"/>
</dbReference>
<dbReference type="Gene3D" id="2.40.50.140">
    <property type="entry name" value="Nucleic acid-binding proteins"/>
    <property type="match status" value="1"/>
</dbReference>
<dbReference type="PANTHER" id="PTHR47396:SF1">
    <property type="entry name" value="ATP-DEPENDENT HELICASE IRC3-RELATED"/>
    <property type="match status" value="1"/>
</dbReference>
<dbReference type="Proteomes" id="UP001642464">
    <property type="component" value="Unassembled WGS sequence"/>
</dbReference>
<dbReference type="InterPro" id="IPR050742">
    <property type="entry name" value="Helicase_Restrict-Modif_Enz"/>
</dbReference>
<keyword evidence="1 2" id="KW-0238">DNA-binding</keyword>
<dbReference type="Pfam" id="PF00436">
    <property type="entry name" value="SSB"/>
    <property type="match status" value="1"/>
</dbReference>
<evidence type="ECO:0000313" key="5">
    <source>
        <dbReference type="EMBL" id="CAK9098138.1"/>
    </source>
</evidence>
<keyword evidence="3" id="KW-0175">Coiled coil</keyword>
<evidence type="ECO:0000313" key="6">
    <source>
        <dbReference type="Proteomes" id="UP001642464"/>
    </source>
</evidence>
<name>A0ABP0Q373_9DINO</name>
<dbReference type="EMBL" id="CAXAMM010041237">
    <property type="protein sequence ID" value="CAK9098138.1"/>
    <property type="molecule type" value="Genomic_DNA"/>
</dbReference>
<dbReference type="InterPro" id="IPR012340">
    <property type="entry name" value="NA-bd_OB-fold"/>
</dbReference>
<evidence type="ECO:0000256" key="1">
    <source>
        <dbReference type="ARBA" id="ARBA00023125"/>
    </source>
</evidence>
<proteinExistence type="predicted"/>
<evidence type="ECO:0000256" key="2">
    <source>
        <dbReference type="PROSITE-ProRule" id="PRU00252"/>
    </source>
</evidence>
<reference evidence="4 6" key="1">
    <citation type="submission" date="2024-02" db="EMBL/GenBank/DDBJ databases">
        <authorList>
            <person name="Chen Y."/>
            <person name="Shah S."/>
            <person name="Dougan E. K."/>
            <person name="Thang M."/>
            <person name="Chan C."/>
        </authorList>
    </citation>
    <scope>NUCLEOTIDE SEQUENCE [LARGE SCALE GENOMIC DNA]</scope>
</reference>
<dbReference type="SUPFAM" id="SSF52540">
    <property type="entry name" value="P-loop containing nucleoside triphosphate hydrolases"/>
    <property type="match status" value="1"/>
</dbReference>
<dbReference type="InterPro" id="IPR027417">
    <property type="entry name" value="P-loop_NTPase"/>
</dbReference>
<feature type="coiled-coil region" evidence="3">
    <location>
        <begin position="508"/>
        <end position="535"/>
    </location>
</feature>
<evidence type="ECO:0000256" key="3">
    <source>
        <dbReference type="SAM" id="Coils"/>
    </source>
</evidence>
<dbReference type="PROSITE" id="PS50935">
    <property type="entry name" value="SSB"/>
    <property type="match status" value="1"/>
</dbReference>
<dbReference type="EMBL" id="CAXAMM010038965">
    <property type="protein sequence ID" value="CAK9082486.1"/>
    <property type="molecule type" value="Genomic_DNA"/>
</dbReference>
<gene>
    <name evidence="4" type="ORF">SCF082_LOCUS39200</name>
    <name evidence="5" type="ORF">SCF082_LOCUS46018</name>
</gene>
<dbReference type="Gene3D" id="3.40.50.300">
    <property type="entry name" value="P-loop containing nucleotide triphosphate hydrolases"/>
    <property type="match status" value="1"/>
</dbReference>
<keyword evidence="6" id="KW-1185">Reference proteome</keyword>